<dbReference type="AlphaFoldDB" id="A0A6A5SNN9"/>
<accession>A0A6A5SNN9</accession>
<reference evidence="2" key="1">
    <citation type="journal article" date="2020" name="Stud. Mycol.">
        <title>101 Dothideomycetes genomes: a test case for predicting lifestyles and emergence of pathogens.</title>
        <authorList>
            <person name="Haridas S."/>
            <person name="Albert R."/>
            <person name="Binder M."/>
            <person name="Bloem J."/>
            <person name="Labutti K."/>
            <person name="Salamov A."/>
            <person name="Andreopoulos B."/>
            <person name="Baker S."/>
            <person name="Barry K."/>
            <person name="Bills G."/>
            <person name="Bluhm B."/>
            <person name="Cannon C."/>
            <person name="Castanera R."/>
            <person name="Culley D."/>
            <person name="Daum C."/>
            <person name="Ezra D."/>
            <person name="Gonzalez J."/>
            <person name="Henrissat B."/>
            <person name="Kuo A."/>
            <person name="Liang C."/>
            <person name="Lipzen A."/>
            <person name="Lutzoni F."/>
            <person name="Magnuson J."/>
            <person name="Mondo S."/>
            <person name="Nolan M."/>
            <person name="Ohm R."/>
            <person name="Pangilinan J."/>
            <person name="Park H.-J."/>
            <person name="Ramirez L."/>
            <person name="Alfaro M."/>
            <person name="Sun H."/>
            <person name="Tritt A."/>
            <person name="Yoshinaga Y."/>
            <person name="Zwiers L.-H."/>
            <person name="Turgeon B."/>
            <person name="Goodwin S."/>
            <person name="Spatafora J."/>
            <person name="Crous P."/>
            <person name="Grigoriev I."/>
        </authorList>
    </citation>
    <scope>NUCLEOTIDE SEQUENCE</scope>
    <source>
        <strain evidence="2">CBS 161.51</strain>
    </source>
</reference>
<dbReference type="PANTHER" id="PTHR42085:SF1">
    <property type="entry name" value="F-BOX DOMAIN-CONTAINING PROTEIN"/>
    <property type="match status" value="1"/>
</dbReference>
<feature type="compositionally biased region" description="Polar residues" evidence="1">
    <location>
        <begin position="33"/>
        <end position="42"/>
    </location>
</feature>
<dbReference type="Proteomes" id="UP000800038">
    <property type="component" value="Unassembled WGS sequence"/>
</dbReference>
<gene>
    <name evidence="2" type="ORF">EJ02DRAFT_503754</name>
</gene>
<evidence type="ECO:0000313" key="3">
    <source>
        <dbReference type="Proteomes" id="UP000800038"/>
    </source>
</evidence>
<dbReference type="PANTHER" id="PTHR42085">
    <property type="entry name" value="F-BOX DOMAIN-CONTAINING PROTEIN"/>
    <property type="match status" value="1"/>
</dbReference>
<dbReference type="EMBL" id="ML976053">
    <property type="protein sequence ID" value="KAF1941089.1"/>
    <property type="molecule type" value="Genomic_DNA"/>
</dbReference>
<dbReference type="OrthoDB" id="3795901at2759"/>
<dbReference type="InterPro" id="IPR038883">
    <property type="entry name" value="AN11006-like"/>
</dbReference>
<sequence>MAPTRPSTPPPRSSTMEFSHPPIGPPPSTPGPRNNQLSNNGDGNMILGSEHASVPPSPGMPIPNIGSLSMRAGHCWALLIRKSGRKQNARTGAGVKKTQPKKKADGSLAKLLVDTVTENSGASEKALQQPFRFMDLPGELRNEVYKHTHGRPKQALLVHRPRIASLRPRTRLDRSRTLASDITGQEHDDEIATTNKPRRSFKPKAKAGVSLRETNRPFYGLTQVCRQLRHEFRPIYMAKQEIGMDLTEIVEYLNTFYAEASGEIAKLAAPGGRKGDMPFVGNLTIAVGDKPIDLERATGGVEVFPLLDIWANSFKIEAGFGRYLKANYVPETDGEAKDLYRLFGRRVLRNRSCSSMNNLWRTILRNRSLASVRVHRKPAAPKATVSVPVVSAPVLAPGAAVPEPKAYIHVIFKKEFADPWMTEFESVVPKTPDWLLERGFGGMEYFDVRVGVEQGGAK</sequence>
<protein>
    <submittedName>
        <fullName evidence="2">Uncharacterized protein</fullName>
    </submittedName>
</protein>
<name>A0A6A5SNN9_9PLEO</name>
<organism evidence="2 3">
    <name type="scientific">Clathrospora elynae</name>
    <dbReference type="NCBI Taxonomy" id="706981"/>
    <lineage>
        <taxon>Eukaryota</taxon>
        <taxon>Fungi</taxon>
        <taxon>Dikarya</taxon>
        <taxon>Ascomycota</taxon>
        <taxon>Pezizomycotina</taxon>
        <taxon>Dothideomycetes</taxon>
        <taxon>Pleosporomycetidae</taxon>
        <taxon>Pleosporales</taxon>
        <taxon>Diademaceae</taxon>
        <taxon>Clathrospora</taxon>
    </lineage>
</organism>
<feature type="compositionally biased region" description="Pro residues" evidence="1">
    <location>
        <begin position="1"/>
        <end position="12"/>
    </location>
</feature>
<proteinExistence type="predicted"/>
<keyword evidence="3" id="KW-1185">Reference proteome</keyword>
<evidence type="ECO:0000256" key="1">
    <source>
        <dbReference type="SAM" id="MobiDB-lite"/>
    </source>
</evidence>
<evidence type="ECO:0000313" key="2">
    <source>
        <dbReference type="EMBL" id="KAF1941089.1"/>
    </source>
</evidence>
<feature type="region of interest" description="Disordered" evidence="1">
    <location>
        <begin position="1"/>
        <end position="59"/>
    </location>
</feature>